<evidence type="ECO:0000256" key="1">
    <source>
        <dbReference type="ARBA" id="ARBA00006844"/>
    </source>
</evidence>
<dbReference type="InterPro" id="IPR002108">
    <property type="entry name" value="ADF-H"/>
</dbReference>
<sequence>MEWNNKRRKRKFTAVLSERNHAVSSQGSHPPPPPPPPPPHQVRAAVESPATASKHEPPPGPGVAAQLLSLPFPISPSSLRFACSLGGRLLLPLLRLPASPEMANARSGVAVNDECMLKFGELQSKRLHRFITFKMNDTYKEIVVDQVGDRETSYEDFTNSLPENDCRYAIYDFDFVTAEDVQKSRIFYILWSPATAKVRSKMLYASSNQKFKSGLNGIQVELQATDASEISLDEIKDRAR</sequence>
<comment type="similarity">
    <text evidence="1">Belongs to the actin-binding proteins ADF family.</text>
</comment>
<feature type="domain" description="ADF-H" evidence="4">
    <location>
        <begin position="108"/>
        <end position="240"/>
    </location>
</feature>
<dbReference type="SMART" id="SM00102">
    <property type="entry name" value="ADF"/>
    <property type="match status" value="1"/>
</dbReference>
<dbReference type="SUPFAM" id="SSF55753">
    <property type="entry name" value="Actin depolymerizing proteins"/>
    <property type="match status" value="1"/>
</dbReference>
<dbReference type="GO" id="GO:0003779">
    <property type="term" value="F:actin binding"/>
    <property type="evidence" value="ECO:0007669"/>
    <property type="project" value="UniProtKB-KW"/>
</dbReference>
<proteinExistence type="inferred from homology"/>
<keyword evidence="2" id="KW-0009">Actin-binding</keyword>
<organism evidence="5 6">
    <name type="scientific">Paspalum notatum var. saurae</name>
    <dbReference type="NCBI Taxonomy" id="547442"/>
    <lineage>
        <taxon>Eukaryota</taxon>
        <taxon>Viridiplantae</taxon>
        <taxon>Streptophyta</taxon>
        <taxon>Embryophyta</taxon>
        <taxon>Tracheophyta</taxon>
        <taxon>Spermatophyta</taxon>
        <taxon>Magnoliopsida</taxon>
        <taxon>Liliopsida</taxon>
        <taxon>Poales</taxon>
        <taxon>Poaceae</taxon>
        <taxon>PACMAD clade</taxon>
        <taxon>Panicoideae</taxon>
        <taxon>Andropogonodae</taxon>
        <taxon>Paspaleae</taxon>
        <taxon>Paspalinae</taxon>
        <taxon>Paspalum</taxon>
    </lineage>
</organism>
<name>A0AAQ3SW89_PASNO</name>
<evidence type="ECO:0000259" key="4">
    <source>
        <dbReference type="PROSITE" id="PS51263"/>
    </source>
</evidence>
<keyword evidence="6" id="KW-1185">Reference proteome</keyword>
<dbReference type="InterPro" id="IPR029006">
    <property type="entry name" value="ADF-H/Gelsolin-like_dom_sf"/>
</dbReference>
<dbReference type="EMBL" id="CP144746">
    <property type="protein sequence ID" value="WVZ61059.1"/>
    <property type="molecule type" value="Genomic_DNA"/>
</dbReference>
<evidence type="ECO:0000256" key="3">
    <source>
        <dbReference type="SAM" id="MobiDB-lite"/>
    </source>
</evidence>
<dbReference type="Pfam" id="PF00241">
    <property type="entry name" value="Cofilin_ADF"/>
    <property type="match status" value="1"/>
</dbReference>
<protein>
    <recommendedName>
        <fullName evidence="4">ADF-H domain-containing protein</fullName>
    </recommendedName>
</protein>
<dbReference type="Gene3D" id="3.40.20.10">
    <property type="entry name" value="Severin"/>
    <property type="match status" value="1"/>
</dbReference>
<evidence type="ECO:0000313" key="6">
    <source>
        <dbReference type="Proteomes" id="UP001341281"/>
    </source>
</evidence>
<dbReference type="AlphaFoldDB" id="A0AAQ3SW89"/>
<feature type="compositionally biased region" description="Pro residues" evidence="3">
    <location>
        <begin position="29"/>
        <end position="40"/>
    </location>
</feature>
<evidence type="ECO:0000313" key="5">
    <source>
        <dbReference type="EMBL" id="WVZ61059.1"/>
    </source>
</evidence>
<dbReference type="InterPro" id="IPR017904">
    <property type="entry name" value="ADF/Cofilin"/>
</dbReference>
<dbReference type="Proteomes" id="UP001341281">
    <property type="component" value="Chromosome 02"/>
</dbReference>
<feature type="region of interest" description="Disordered" evidence="3">
    <location>
        <begin position="1"/>
        <end position="62"/>
    </location>
</feature>
<feature type="compositionally biased region" description="Basic residues" evidence="3">
    <location>
        <begin position="1"/>
        <end position="12"/>
    </location>
</feature>
<accession>A0AAQ3SW89</accession>
<dbReference type="GO" id="GO:0030042">
    <property type="term" value="P:actin filament depolymerization"/>
    <property type="evidence" value="ECO:0007669"/>
    <property type="project" value="InterPro"/>
</dbReference>
<dbReference type="PANTHER" id="PTHR11913">
    <property type="entry name" value="COFILIN-RELATED"/>
    <property type="match status" value="1"/>
</dbReference>
<gene>
    <name evidence="5" type="ORF">U9M48_010988</name>
</gene>
<dbReference type="SUPFAM" id="SSF101447">
    <property type="entry name" value="Formin homology 2 domain (FH2 domain)"/>
    <property type="match status" value="1"/>
</dbReference>
<reference evidence="5 6" key="1">
    <citation type="submission" date="2024-02" db="EMBL/GenBank/DDBJ databases">
        <title>High-quality chromosome-scale genome assembly of Pensacola bahiagrass (Paspalum notatum Flugge var. saurae).</title>
        <authorList>
            <person name="Vega J.M."/>
            <person name="Podio M."/>
            <person name="Orjuela J."/>
            <person name="Siena L.A."/>
            <person name="Pessino S.C."/>
            <person name="Combes M.C."/>
            <person name="Mariac C."/>
            <person name="Albertini E."/>
            <person name="Pupilli F."/>
            <person name="Ortiz J.P.A."/>
            <person name="Leblanc O."/>
        </authorList>
    </citation>
    <scope>NUCLEOTIDE SEQUENCE [LARGE SCALE GENOMIC DNA]</scope>
    <source>
        <strain evidence="5">R1</strain>
        <tissue evidence="5">Leaf</tissue>
    </source>
</reference>
<evidence type="ECO:0000256" key="2">
    <source>
        <dbReference type="ARBA" id="ARBA00023203"/>
    </source>
</evidence>
<dbReference type="PROSITE" id="PS51263">
    <property type="entry name" value="ADF_H"/>
    <property type="match status" value="1"/>
</dbReference>
<dbReference type="CDD" id="cd11286">
    <property type="entry name" value="ADF_cofilin_like"/>
    <property type="match status" value="1"/>
</dbReference>
<dbReference type="GO" id="GO:0015629">
    <property type="term" value="C:actin cytoskeleton"/>
    <property type="evidence" value="ECO:0007669"/>
    <property type="project" value="InterPro"/>
</dbReference>